<dbReference type="GO" id="GO:0005737">
    <property type="term" value="C:cytoplasm"/>
    <property type="evidence" value="ECO:0007669"/>
    <property type="project" value="UniProtKB-SubCell"/>
</dbReference>
<dbReference type="AlphaFoldDB" id="A0A382YHK0"/>
<comment type="subcellular location">
    <subcellularLocation>
        <location evidence="2">Cytoplasm</location>
    </subcellularLocation>
</comment>
<dbReference type="SUPFAM" id="SSF53448">
    <property type="entry name" value="Nucleotide-diphospho-sugar transferases"/>
    <property type="match status" value="1"/>
</dbReference>
<keyword evidence="5" id="KW-0963">Cytoplasm</keyword>
<dbReference type="NCBIfam" id="TIGR01662">
    <property type="entry name" value="HAD-SF-IIIA"/>
    <property type="match status" value="1"/>
</dbReference>
<name>A0A382YHK0_9ZZZZ</name>
<dbReference type="InterPro" id="IPR006549">
    <property type="entry name" value="HAD-SF_hydro_IIIA"/>
</dbReference>
<feature type="non-terminal residue" evidence="10">
    <location>
        <position position="263"/>
    </location>
</feature>
<evidence type="ECO:0000313" key="10">
    <source>
        <dbReference type="EMBL" id="SVD82421.1"/>
    </source>
</evidence>
<proteinExistence type="inferred from homology"/>
<dbReference type="Pfam" id="PF08645">
    <property type="entry name" value="PNK3P"/>
    <property type="match status" value="1"/>
</dbReference>
<evidence type="ECO:0000256" key="4">
    <source>
        <dbReference type="ARBA" id="ARBA00011245"/>
    </source>
</evidence>
<dbReference type="GO" id="GO:0046872">
    <property type="term" value="F:metal ion binding"/>
    <property type="evidence" value="ECO:0007669"/>
    <property type="project" value="UniProtKB-KW"/>
</dbReference>
<evidence type="ECO:0000256" key="6">
    <source>
        <dbReference type="ARBA" id="ARBA00022723"/>
    </source>
</evidence>
<organism evidence="10">
    <name type="scientific">marine metagenome</name>
    <dbReference type="NCBI Taxonomy" id="408172"/>
    <lineage>
        <taxon>unclassified sequences</taxon>
        <taxon>metagenomes</taxon>
        <taxon>ecological metagenomes</taxon>
    </lineage>
</organism>
<dbReference type="SUPFAM" id="SSF56784">
    <property type="entry name" value="HAD-like"/>
    <property type="match status" value="1"/>
</dbReference>
<dbReference type="GO" id="GO:0005975">
    <property type="term" value="P:carbohydrate metabolic process"/>
    <property type="evidence" value="ECO:0007669"/>
    <property type="project" value="InterPro"/>
</dbReference>
<dbReference type="InterPro" id="IPR013954">
    <property type="entry name" value="PNK3P"/>
</dbReference>
<keyword evidence="8" id="KW-0119">Carbohydrate metabolism</keyword>
<sequence length="263" mass="29745">IHIDYSSGPAEWDTGRRIWEARTMLDCRFLLLYSDNYVPVNIEKLLSVHSASLSAVTLLLQQKQNGNVRLDGDGGVEVYDSTRSTLGLNYVEIGYMIIERDRVLGAYGVSDVSFSRILEKLVKGEQVAGLVSGDSYHSISDLDRLKLTEQYLAVKRVLMIDRDGTINKRAPRGEYIGSWSDFHWDLQTVEAMRQLARKGFRFLVLSNQAGIARGMLKAKMVDEINARMISELRKQGIDVIDVYVCPHHWDEGCSCRKPNPGLF</sequence>
<comment type="cofactor">
    <cofactor evidence="1">
        <name>Mg(2+)</name>
        <dbReference type="ChEBI" id="CHEBI:18420"/>
    </cofactor>
</comment>
<dbReference type="EMBL" id="UINC01175675">
    <property type="protein sequence ID" value="SVD82421.1"/>
    <property type="molecule type" value="Genomic_DNA"/>
</dbReference>
<dbReference type="PANTHER" id="PTHR42891">
    <property type="entry name" value="D-GLYCERO-BETA-D-MANNO-HEPTOSE-1,7-BISPHOSPHATE 7-PHOSPHATASE"/>
    <property type="match status" value="1"/>
</dbReference>
<dbReference type="Gene3D" id="3.40.50.1000">
    <property type="entry name" value="HAD superfamily/HAD-like"/>
    <property type="match status" value="1"/>
</dbReference>
<evidence type="ECO:0000256" key="8">
    <source>
        <dbReference type="ARBA" id="ARBA00023277"/>
    </source>
</evidence>
<comment type="similarity">
    <text evidence="3">Belongs to the GmhB family.</text>
</comment>
<dbReference type="InterPro" id="IPR036412">
    <property type="entry name" value="HAD-like_sf"/>
</dbReference>
<dbReference type="InterPro" id="IPR023214">
    <property type="entry name" value="HAD_sf"/>
</dbReference>
<accession>A0A382YHK0</accession>
<dbReference type="NCBIfam" id="TIGR01656">
    <property type="entry name" value="Histidinol-ppas"/>
    <property type="match status" value="1"/>
</dbReference>
<protein>
    <recommendedName>
        <fullName evidence="9">D,D-heptose 1,7-bisphosphate phosphatase</fullName>
    </recommendedName>
</protein>
<evidence type="ECO:0000256" key="9">
    <source>
        <dbReference type="ARBA" id="ARBA00031828"/>
    </source>
</evidence>
<evidence type="ECO:0000256" key="2">
    <source>
        <dbReference type="ARBA" id="ARBA00004496"/>
    </source>
</evidence>
<evidence type="ECO:0000256" key="3">
    <source>
        <dbReference type="ARBA" id="ARBA00005628"/>
    </source>
</evidence>
<keyword evidence="6" id="KW-0479">Metal-binding</keyword>
<feature type="non-terminal residue" evidence="10">
    <location>
        <position position="1"/>
    </location>
</feature>
<dbReference type="Gene3D" id="3.90.550.10">
    <property type="entry name" value="Spore Coat Polysaccharide Biosynthesis Protein SpsA, Chain A"/>
    <property type="match status" value="1"/>
</dbReference>
<dbReference type="GO" id="GO:0016791">
    <property type="term" value="F:phosphatase activity"/>
    <property type="evidence" value="ECO:0007669"/>
    <property type="project" value="InterPro"/>
</dbReference>
<dbReference type="PANTHER" id="PTHR42891:SF1">
    <property type="entry name" value="D-GLYCERO-BETA-D-MANNO-HEPTOSE-1,7-BISPHOSPHATE 7-PHOSPHATASE"/>
    <property type="match status" value="1"/>
</dbReference>
<gene>
    <name evidence="10" type="ORF">METZ01_LOCUS435275</name>
</gene>
<comment type="subunit">
    <text evidence="4">Monomer.</text>
</comment>
<dbReference type="InterPro" id="IPR006543">
    <property type="entry name" value="Histidinol-phos"/>
</dbReference>
<dbReference type="InterPro" id="IPR029044">
    <property type="entry name" value="Nucleotide-diphossugar_trans"/>
</dbReference>
<evidence type="ECO:0000256" key="1">
    <source>
        <dbReference type="ARBA" id="ARBA00001946"/>
    </source>
</evidence>
<reference evidence="10" key="1">
    <citation type="submission" date="2018-05" db="EMBL/GenBank/DDBJ databases">
        <authorList>
            <person name="Lanie J.A."/>
            <person name="Ng W.-L."/>
            <person name="Kazmierczak K.M."/>
            <person name="Andrzejewski T.M."/>
            <person name="Davidsen T.M."/>
            <person name="Wayne K.J."/>
            <person name="Tettelin H."/>
            <person name="Glass J.I."/>
            <person name="Rusch D."/>
            <person name="Podicherti R."/>
            <person name="Tsui H.-C.T."/>
            <person name="Winkler M.E."/>
        </authorList>
    </citation>
    <scope>NUCLEOTIDE SEQUENCE</scope>
</reference>
<keyword evidence="7" id="KW-0378">Hydrolase</keyword>
<evidence type="ECO:0000256" key="5">
    <source>
        <dbReference type="ARBA" id="ARBA00022490"/>
    </source>
</evidence>
<evidence type="ECO:0000256" key="7">
    <source>
        <dbReference type="ARBA" id="ARBA00022801"/>
    </source>
</evidence>
<dbReference type="InterPro" id="IPR004446">
    <property type="entry name" value="Heptose_bisP_phosphatase"/>
</dbReference>